<keyword evidence="2" id="KW-1185">Reference proteome</keyword>
<name>A0A2H6LHC6_9NOSO</name>
<dbReference type="EMBL" id="BDGE01000039">
    <property type="protein sequence ID" value="GBE92617.1"/>
    <property type="molecule type" value="Genomic_DNA"/>
</dbReference>
<protein>
    <submittedName>
        <fullName evidence="1">Uncharacterized protein</fullName>
    </submittedName>
</protein>
<evidence type="ECO:0000313" key="2">
    <source>
        <dbReference type="Proteomes" id="UP000236527"/>
    </source>
</evidence>
<organism evidence="1 2">
    <name type="scientific">Nostoc cycadae WK-1</name>
    <dbReference type="NCBI Taxonomy" id="1861711"/>
    <lineage>
        <taxon>Bacteria</taxon>
        <taxon>Bacillati</taxon>
        <taxon>Cyanobacteriota</taxon>
        <taxon>Cyanophyceae</taxon>
        <taxon>Nostocales</taxon>
        <taxon>Nostocaceae</taxon>
        <taxon>Nostoc</taxon>
    </lineage>
</organism>
<dbReference type="AlphaFoldDB" id="A0A2H6LHC6"/>
<sequence>MVKDVILCLQEAAVEIIFKPNSISNKLSECFISPPCGCANPGKELKCEDCPYLEACLSRIKLASEEW</sequence>
<proteinExistence type="predicted"/>
<comment type="caution">
    <text evidence="1">The sequence shown here is derived from an EMBL/GenBank/DDBJ whole genome shotgun (WGS) entry which is preliminary data.</text>
</comment>
<dbReference type="Proteomes" id="UP000236527">
    <property type="component" value="Unassembled WGS sequence"/>
</dbReference>
<accession>A0A2H6LHC6</accession>
<reference evidence="2" key="1">
    <citation type="journal article" date="2018" name="Genome Announc.">
        <title>Draft Genome Sequence of the Nitrogen-Fixing and Hormogonia-Inducing Cyanobacterium Nostoc cycadae Strain WK-1, Isolated from the Coralloid Roots of Cycas revoluta.</title>
        <authorList>
            <person name="Kanesaki Y."/>
            <person name="Hirose M."/>
            <person name="Hirose Y."/>
            <person name="Fujisawa T."/>
            <person name="Nakamura Y."/>
            <person name="Watanabe S."/>
            <person name="Matsunaga S."/>
            <person name="Uchida H."/>
            <person name="Murakami A."/>
        </authorList>
    </citation>
    <scope>NUCLEOTIDE SEQUENCE [LARGE SCALE GENOMIC DNA]</scope>
    <source>
        <strain evidence="2">WK-1</strain>
    </source>
</reference>
<gene>
    <name evidence="1" type="ORF">NCWK1_2373</name>
</gene>
<evidence type="ECO:0000313" key="1">
    <source>
        <dbReference type="EMBL" id="GBE92617.1"/>
    </source>
</evidence>